<dbReference type="InterPro" id="IPR034005">
    <property type="entry name" value="M3A_DCP"/>
</dbReference>
<keyword evidence="2 7" id="KW-0645">Protease</keyword>
<keyword evidence="4 7" id="KW-0378">Hydrolase</keyword>
<dbReference type="InterPro" id="IPR024079">
    <property type="entry name" value="MetalloPept_cat_dom_sf"/>
</dbReference>
<sequence length="475" mass="53862">MKKLLFPTLICLTMIGCQNAKVNPFLSGYDTPLGVPPFEQIENEHYLQAFEEGINRHNVEIEAIINNPEAPTFANTIAALDLSGRMLNDVSLVFFSVLEAESNDTLQQIAEKASVMLSSHSDDMLMNEALFERIKQVYDNKDKESLDVEQQSLLERYYKDFVRAGALLTDEQKALLRDINSEMATLGLQYGNNVLAENNAFELVIEDEADLAGLPEGAITAAAEAAAAAGYEGKWLFTLSAPSRVPFLQYADNRDLREKLYKAYIMRGDNDNANDNKEIVKRMLALRLEKARLLGFDTYAAFALDDRMAKTDSAANALMMNVWKYAVPRAKEEIADMQRIIDREGGNFKLAPWDWSYYAEKVRQEKYALNEDELKPYFSVDNVREGAFMVAEKLYGVTFKERTDLPVYHPEVRTFEVFDAEGKHLAVFYCDYFPRASKRSGAWMSNFREAYTDADGTDVRPVVYNVCNFTKPTAD</sequence>
<dbReference type="GO" id="GO:0004222">
    <property type="term" value="F:metalloendopeptidase activity"/>
    <property type="evidence" value="ECO:0007669"/>
    <property type="project" value="InterPro"/>
</dbReference>
<dbReference type="GO" id="GO:0046872">
    <property type="term" value="F:metal ion binding"/>
    <property type="evidence" value="ECO:0007669"/>
    <property type="project" value="UniProtKB-UniRule"/>
</dbReference>
<evidence type="ECO:0000256" key="1">
    <source>
        <dbReference type="ARBA" id="ARBA00006040"/>
    </source>
</evidence>
<keyword evidence="5 7" id="KW-0862">Zinc</keyword>
<proteinExistence type="inferred from homology"/>
<dbReference type="CDD" id="cd06456">
    <property type="entry name" value="M3A_DCP"/>
    <property type="match status" value="1"/>
</dbReference>
<dbReference type="InterPro" id="IPR024077">
    <property type="entry name" value="Neurolysin/TOP_dom2"/>
</dbReference>
<evidence type="ECO:0000313" key="10">
    <source>
        <dbReference type="Proteomes" id="UP000824246"/>
    </source>
</evidence>
<keyword evidence="6 7" id="KW-0482">Metalloprotease</keyword>
<dbReference type="InterPro" id="IPR001567">
    <property type="entry name" value="Pept_M3A_M3B_dom"/>
</dbReference>
<dbReference type="GO" id="GO:0004180">
    <property type="term" value="F:carboxypeptidase activity"/>
    <property type="evidence" value="ECO:0007669"/>
    <property type="project" value="TreeGrafter"/>
</dbReference>
<keyword evidence="3 7" id="KW-0479">Metal-binding</keyword>
<organism evidence="9 10">
    <name type="scientific">Candidatus Barnesiella excrementipullorum</name>
    <dbReference type="NCBI Taxonomy" id="2838479"/>
    <lineage>
        <taxon>Bacteria</taxon>
        <taxon>Pseudomonadati</taxon>
        <taxon>Bacteroidota</taxon>
        <taxon>Bacteroidia</taxon>
        <taxon>Bacteroidales</taxon>
        <taxon>Barnesiellaceae</taxon>
        <taxon>Barnesiella</taxon>
    </lineage>
</organism>
<accession>A0A9D2AQA7</accession>
<evidence type="ECO:0000256" key="5">
    <source>
        <dbReference type="ARBA" id="ARBA00022833"/>
    </source>
</evidence>
<dbReference type="AlphaFoldDB" id="A0A9D2AQA7"/>
<dbReference type="GO" id="GO:0006508">
    <property type="term" value="P:proteolysis"/>
    <property type="evidence" value="ECO:0007669"/>
    <property type="project" value="UniProtKB-KW"/>
</dbReference>
<dbReference type="Gene3D" id="3.40.390.10">
    <property type="entry name" value="Collagenase (Catalytic Domain)"/>
    <property type="match status" value="1"/>
</dbReference>
<dbReference type="EMBL" id="DXFB01000183">
    <property type="protein sequence ID" value="HIX45968.1"/>
    <property type="molecule type" value="Genomic_DNA"/>
</dbReference>
<gene>
    <name evidence="9" type="ORF">H9982_07080</name>
</gene>
<name>A0A9D2AQA7_9BACT</name>
<dbReference type="GO" id="GO:0005829">
    <property type="term" value="C:cytosol"/>
    <property type="evidence" value="ECO:0007669"/>
    <property type="project" value="TreeGrafter"/>
</dbReference>
<reference evidence="9" key="1">
    <citation type="journal article" date="2021" name="PeerJ">
        <title>Extensive microbial diversity within the chicken gut microbiome revealed by metagenomics and culture.</title>
        <authorList>
            <person name="Gilroy R."/>
            <person name="Ravi A."/>
            <person name="Getino M."/>
            <person name="Pursley I."/>
            <person name="Horton D.L."/>
            <person name="Alikhan N.F."/>
            <person name="Baker D."/>
            <person name="Gharbi K."/>
            <person name="Hall N."/>
            <person name="Watson M."/>
            <person name="Adriaenssens E.M."/>
            <person name="Foster-Nyarko E."/>
            <person name="Jarju S."/>
            <person name="Secka A."/>
            <person name="Antonio M."/>
            <person name="Oren A."/>
            <person name="Chaudhuri R.R."/>
            <person name="La Ragione R."/>
            <person name="Hildebrand F."/>
            <person name="Pallen M.J."/>
        </authorList>
    </citation>
    <scope>NUCLEOTIDE SEQUENCE</scope>
    <source>
        <strain evidence="9">ChiHjej12B11-16260</strain>
    </source>
</reference>
<evidence type="ECO:0000256" key="7">
    <source>
        <dbReference type="RuleBase" id="RU003435"/>
    </source>
</evidence>
<reference evidence="9" key="2">
    <citation type="submission" date="2021-04" db="EMBL/GenBank/DDBJ databases">
        <authorList>
            <person name="Gilroy R."/>
        </authorList>
    </citation>
    <scope>NUCLEOTIDE SEQUENCE</scope>
    <source>
        <strain evidence="9">ChiHjej12B11-16260</strain>
    </source>
</reference>
<evidence type="ECO:0000256" key="4">
    <source>
        <dbReference type="ARBA" id="ARBA00022801"/>
    </source>
</evidence>
<evidence type="ECO:0000259" key="8">
    <source>
        <dbReference type="Pfam" id="PF01432"/>
    </source>
</evidence>
<comment type="caution">
    <text evidence="9">The sequence shown here is derived from an EMBL/GenBank/DDBJ whole genome shotgun (WGS) entry which is preliminary data.</text>
</comment>
<evidence type="ECO:0000256" key="3">
    <source>
        <dbReference type="ARBA" id="ARBA00022723"/>
    </source>
</evidence>
<comment type="cofactor">
    <cofactor evidence="7">
        <name>Zn(2+)</name>
        <dbReference type="ChEBI" id="CHEBI:29105"/>
    </cofactor>
    <text evidence="7">Binds 1 zinc ion.</text>
</comment>
<protein>
    <submittedName>
        <fullName evidence="9">M3 family metallopeptidase</fullName>
    </submittedName>
</protein>
<dbReference type="Gene3D" id="1.10.1370.40">
    <property type="match status" value="1"/>
</dbReference>
<evidence type="ECO:0000313" key="9">
    <source>
        <dbReference type="EMBL" id="HIX45968.1"/>
    </source>
</evidence>
<dbReference type="PANTHER" id="PTHR43660">
    <property type="entry name" value="DIPEPTIDYL CARBOXYPEPTIDASE"/>
    <property type="match status" value="1"/>
</dbReference>
<dbReference type="InterPro" id="IPR045090">
    <property type="entry name" value="Pept_M3A_M3B"/>
</dbReference>
<dbReference type="Proteomes" id="UP000824246">
    <property type="component" value="Unassembled WGS sequence"/>
</dbReference>
<evidence type="ECO:0000256" key="6">
    <source>
        <dbReference type="ARBA" id="ARBA00023049"/>
    </source>
</evidence>
<feature type="non-terminal residue" evidence="9">
    <location>
        <position position="475"/>
    </location>
</feature>
<dbReference type="Pfam" id="PF01432">
    <property type="entry name" value="Peptidase_M3"/>
    <property type="match status" value="1"/>
</dbReference>
<evidence type="ECO:0000256" key="2">
    <source>
        <dbReference type="ARBA" id="ARBA00022670"/>
    </source>
</evidence>
<dbReference type="Gene3D" id="1.10.1370.10">
    <property type="entry name" value="Neurolysin, domain 3"/>
    <property type="match status" value="1"/>
</dbReference>
<feature type="domain" description="Peptidase M3A/M3B catalytic" evidence="8">
    <location>
        <begin position="247"/>
        <end position="474"/>
    </location>
</feature>
<dbReference type="PANTHER" id="PTHR43660:SF1">
    <property type="entry name" value="DIPEPTIDYL CARBOXYPEPTIDASE"/>
    <property type="match status" value="1"/>
</dbReference>
<comment type="similarity">
    <text evidence="1 7">Belongs to the peptidase M3 family.</text>
</comment>
<dbReference type="PROSITE" id="PS51257">
    <property type="entry name" value="PROKAR_LIPOPROTEIN"/>
    <property type="match status" value="1"/>
</dbReference>
<dbReference type="SUPFAM" id="SSF55486">
    <property type="entry name" value="Metalloproteases ('zincins'), catalytic domain"/>
    <property type="match status" value="1"/>
</dbReference>